<sequence>MIEIEQKIKTLNEPFVHLVITDEIYELTKINFKDTFKYILIDGKKCMDVESLFNEFSTKMEFPDYFGRNWSAFDECINDLSWLSAQGYVMFISDVDQVLVKEDKDFRILMGILYDCCEEWLQGREYGEFITIPCPFHIILHSNMKIGSHTISRLKQIGIEEIDIIK</sequence>
<name>A0ACC6A2V1_9BACI</name>
<accession>A0ACC6A2V1</accession>
<evidence type="ECO:0000313" key="1">
    <source>
        <dbReference type="EMBL" id="MCM3735209.1"/>
    </source>
</evidence>
<evidence type="ECO:0000313" key="2">
    <source>
        <dbReference type="Proteomes" id="UP001202289"/>
    </source>
</evidence>
<protein>
    <submittedName>
        <fullName evidence="1">Barstar family protein</fullName>
    </submittedName>
</protein>
<dbReference type="Proteomes" id="UP001202289">
    <property type="component" value="Unassembled WGS sequence"/>
</dbReference>
<organism evidence="1 2">
    <name type="scientific">Bacillus cytotoxicus</name>
    <dbReference type="NCBI Taxonomy" id="580165"/>
    <lineage>
        <taxon>Bacteria</taxon>
        <taxon>Bacillati</taxon>
        <taxon>Bacillota</taxon>
        <taxon>Bacilli</taxon>
        <taxon>Bacillales</taxon>
        <taxon>Bacillaceae</taxon>
        <taxon>Bacillus</taxon>
        <taxon>Bacillus cereus group</taxon>
    </lineage>
</organism>
<keyword evidence="2" id="KW-1185">Reference proteome</keyword>
<proteinExistence type="predicted"/>
<reference evidence="1" key="1">
    <citation type="submission" date="2022-05" db="EMBL/GenBank/DDBJ databases">
        <title>Comparative Genomics of Spacecraft Associated Microbes.</title>
        <authorList>
            <person name="Tran M.T."/>
            <person name="Wright A."/>
            <person name="Seuylemezian A."/>
            <person name="Eisen J."/>
            <person name="Coil D."/>
        </authorList>
    </citation>
    <scope>NUCLEOTIDE SEQUENCE</scope>
    <source>
        <strain evidence="1">FAIRING 10M-2.2</strain>
    </source>
</reference>
<gene>
    <name evidence="1" type="ORF">M3215_05085</name>
</gene>
<dbReference type="EMBL" id="JAMBOP010000004">
    <property type="protein sequence ID" value="MCM3735209.1"/>
    <property type="molecule type" value="Genomic_DNA"/>
</dbReference>
<comment type="caution">
    <text evidence="1">The sequence shown here is derived from an EMBL/GenBank/DDBJ whole genome shotgun (WGS) entry which is preliminary data.</text>
</comment>